<dbReference type="PATRIC" id="fig|472175.3.peg.2655"/>
<dbReference type="Gene3D" id="3.40.630.30">
    <property type="match status" value="1"/>
</dbReference>
<organism evidence="4 5">
    <name type="scientific">Nitratireductor basaltis</name>
    <dbReference type="NCBI Taxonomy" id="472175"/>
    <lineage>
        <taxon>Bacteria</taxon>
        <taxon>Pseudomonadati</taxon>
        <taxon>Pseudomonadota</taxon>
        <taxon>Alphaproteobacteria</taxon>
        <taxon>Hyphomicrobiales</taxon>
        <taxon>Phyllobacteriaceae</taxon>
        <taxon>Nitratireductor</taxon>
    </lineage>
</organism>
<protein>
    <submittedName>
        <fullName evidence="4">GCN5-related N-acetyltransferase</fullName>
    </submittedName>
</protein>
<dbReference type="InterPro" id="IPR050832">
    <property type="entry name" value="Bact_Acetyltransf"/>
</dbReference>
<accession>A0A084U626</accession>
<name>A0A084U626_9HYPH</name>
<comment type="caution">
    <text evidence="4">The sequence shown here is derived from an EMBL/GenBank/DDBJ whole genome shotgun (WGS) entry which is preliminary data.</text>
</comment>
<sequence length="172" mass="18513">MASDGRTTIFSEGGIEVSLAGINDANAVLAMQDLLFPGDPNSLTEGNFSEAIASEAATVLVARQDGETVGFCLLRDRGLRPWTGVDLIGVGPAAQGQGIGRILLQAACSQARRPVIRLFVRPDNERAQALYTGMGFRQTGSRKGNYDDGADAIIMMKWLGPRSFRRNRDNRA</sequence>
<dbReference type="CDD" id="cd04301">
    <property type="entry name" value="NAT_SF"/>
    <property type="match status" value="1"/>
</dbReference>
<dbReference type="PANTHER" id="PTHR43877:SF2">
    <property type="entry name" value="AMINOALKYLPHOSPHONATE N-ACETYLTRANSFERASE-RELATED"/>
    <property type="match status" value="1"/>
</dbReference>
<dbReference type="SUPFAM" id="SSF55729">
    <property type="entry name" value="Acyl-CoA N-acyltransferases (Nat)"/>
    <property type="match status" value="1"/>
</dbReference>
<dbReference type="PANTHER" id="PTHR43877">
    <property type="entry name" value="AMINOALKYLPHOSPHONATE N-ACETYLTRANSFERASE-RELATED-RELATED"/>
    <property type="match status" value="1"/>
</dbReference>
<dbReference type="GO" id="GO:0016747">
    <property type="term" value="F:acyltransferase activity, transferring groups other than amino-acyl groups"/>
    <property type="evidence" value="ECO:0007669"/>
    <property type="project" value="InterPro"/>
</dbReference>
<keyword evidence="2" id="KW-0012">Acyltransferase</keyword>
<dbReference type="InterPro" id="IPR000182">
    <property type="entry name" value="GNAT_dom"/>
</dbReference>
<reference evidence="4 5" key="1">
    <citation type="submission" date="2014-05" db="EMBL/GenBank/DDBJ databases">
        <title>Draft Genome Sequence of Nitratireductor basaltis Strain UMTGB225, A Marine Bacterium Isolated from Green Barrel Tunicate.</title>
        <authorList>
            <person name="Gan H.Y."/>
        </authorList>
    </citation>
    <scope>NUCLEOTIDE SEQUENCE [LARGE SCALE GENOMIC DNA]</scope>
    <source>
        <strain evidence="4 5">UMTGB225</strain>
    </source>
</reference>
<dbReference type="OrthoDB" id="9789603at2"/>
<feature type="domain" description="N-acetyltransferase" evidence="3">
    <location>
        <begin position="15"/>
        <end position="160"/>
    </location>
</feature>
<dbReference type="STRING" id="472175.EL18_02662"/>
<evidence type="ECO:0000313" key="5">
    <source>
        <dbReference type="Proteomes" id="UP000053675"/>
    </source>
</evidence>
<dbReference type="eggNOG" id="COG0456">
    <property type="taxonomic scope" value="Bacteria"/>
</dbReference>
<dbReference type="RefSeq" id="WP_051914247.1">
    <property type="nucleotide sequence ID" value="NZ_JMQM01000002.1"/>
</dbReference>
<keyword evidence="1 4" id="KW-0808">Transferase</keyword>
<evidence type="ECO:0000256" key="2">
    <source>
        <dbReference type="ARBA" id="ARBA00023315"/>
    </source>
</evidence>
<evidence type="ECO:0000313" key="4">
    <source>
        <dbReference type="EMBL" id="KFB08412.1"/>
    </source>
</evidence>
<evidence type="ECO:0000259" key="3">
    <source>
        <dbReference type="PROSITE" id="PS51186"/>
    </source>
</evidence>
<dbReference type="Pfam" id="PF00583">
    <property type="entry name" value="Acetyltransf_1"/>
    <property type="match status" value="1"/>
</dbReference>
<dbReference type="AlphaFoldDB" id="A0A084U626"/>
<dbReference type="EMBL" id="JMQM01000002">
    <property type="protein sequence ID" value="KFB08412.1"/>
    <property type="molecule type" value="Genomic_DNA"/>
</dbReference>
<proteinExistence type="predicted"/>
<dbReference type="PROSITE" id="PS51186">
    <property type="entry name" value="GNAT"/>
    <property type="match status" value="1"/>
</dbReference>
<gene>
    <name evidence="4" type="ORF">EL18_02662</name>
</gene>
<dbReference type="Proteomes" id="UP000053675">
    <property type="component" value="Unassembled WGS sequence"/>
</dbReference>
<keyword evidence="5" id="KW-1185">Reference proteome</keyword>
<dbReference type="InterPro" id="IPR016181">
    <property type="entry name" value="Acyl_CoA_acyltransferase"/>
</dbReference>
<evidence type="ECO:0000256" key="1">
    <source>
        <dbReference type="ARBA" id="ARBA00022679"/>
    </source>
</evidence>